<evidence type="ECO:0000259" key="17">
    <source>
        <dbReference type="PROSITE" id="PS50886"/>
    </source>
</evidence>
<evidence type="ECO:0000256" key="15">
    <source>
        <dbReference type="HAMAP-Rule" id="MF_00283"/>
    </source>
</evidence>
<dbReference type="Pfam" id="PF03147">
    <property type="entry name" value="FDX-ACB"/>
    <property type="match status" value="1"/>
</dbReference>
<evidence type="ECO:0000313" key="20">
    <source>
        <dbReference type="EMBL" id="MCU6743525.1"/>
    </source>
</evidence>
<dbReference type="InterPro" id="IPR012340">
    <property type="entry name" value="NA-bd_OB-fold"/>
</dbReference>
<dbReference type="InterPro" id="IPR045864">
    <property type="entry name" value="aa-tRNA-synth_II/BPL/LPL"/>
</dbReference>
<reference evidence="20 21" key="1">
    <citation type="journal article" date="2021" name="ISME Commun">
        <title>Automated analysis of genomic sequences facilitates high-throughput and comprehensive description of bacteria.</title>
        <authorList>
            <person name="Hitch T.C.A."/>
        </authorList>
    </citation>
    <scope>NUCLEOTIDE SEQUENCE [LARGE SCALE GENOMIC DNA]</scope>
    <source>
        <strain evidence="20 21">Sanger_18</strain>
    </source>
</reference>
<name>A0ABT2SZZ3_9FIRM</name>
<protein>
    <recommendedName>
        <fullName evidence="15">Phenylalanine--tRNA ligase beta subunit</fullName>
        <ecNumber evidence="15">6.1.1.20</ecNumber>
    </recommendedName>
    <alternativeName>
        <fullName evidence="15">Phenylalanyl-tRNA synthetase beta subunit</fullName>
        <shortName evidence="15">PheRS</shortName>
    </alternativeName>
</protein>
<evidence type="ECO:0000256" key="16">
    <source>
        <dbReference type="PROSITE-ProRule" id="PRU00209"/>
    </source>
</evidence>
<evidence type="ECO:0000259" key="18">
    <source>
        <dbReference type="PROSITE" id="PS51447"/>
    </source>
</evidence>
<dbReference type="PROSITE" id="PS50886">
    <property type="entry name" value="TRBD"/>
    <property type="match status" value="1"/>
</dbReference>
<dbReference type="Pfam" id="PF01588">
    <property type="entry name" value="tRNA_bind"/>
    <property type="match status" value="1"/>
</dbReference>
<keyword evidence="7 15" id="KW-0479">Metal-binding</keyword>
<dbReference type="InterPro" id="IPR009061">
    <property type="entry name" value="DNA-bd_dom_put_sf"/>
</dbReference>
<comment type="subunit">
    <text evidence="3 15">Tetramer of two alpha and two beta subunits.</text>
</comment>
<keyword evidence="9 15" id="KW-0067">ATP-binding</keyword>
<evidence type="ECO:0000256" key="10">
    <source>
        <dbReference type="ARBA" id="ARBA00022842"/>
    </source>
</evidence>
<keyword evidence="10 15" id="KW-0460">Magnesium</keyword>
<dbReference type="SUPFAM" id="SSF50249">
    <property type="entry name" value="Nucleic acid-binding proteins"/>
    <property type="match status" value="1"/>
</dbReference>
<dbReference type="Pfam" id="PF03483">
    <property type="entry name" value="B3_4"/>
    <property type="match status" value="1"/>
</dbReference>
<dbReference type="EMBL" id="JAOQKJ010000002">
    <property type="protein sequence ID" value="MCU6743525.1"/>
    <property type="molecule type" value="Genomic_DNA"/>
</dbReference>
<comment type="catalytic activity">
    <reaction evidence="14 15">
        <text>tRNA(Phe) + L-phenylalanine + ATP = L-phenylalanyl-tRNA(Phe) + AMP + diphosphate + H(+)</text>
        <dbReference type="Rhea" id="RHEA:19413"/>
        <dbReference type="Rhea" id="RHEA-COMP:9668"/>
        <dbReference type="Rhea" id="RHEA-COMP:9699"/>
        <dbReference type="ChEBI" id="CHEBI:15378"/>
        <dbReference type="ChEBI" id="CHEBI:30616"/>
        <dbReference type="ChEBI" id="CHEBI:33019"/>
        <dbReference type="ChEBI" id="CHEBI:58095"/>
        <dbReference type="ChEBI" id="CHEBI:78442"/>
        <dbReference type="ChEBI" id="CHEBI:78531"/>
        <dbReference type="ChEBI" id="CHEBI:456215"/>
        <dbReference type="EC" id="6.1.1.20"/>
    </reaction>
</comment>
<dbReference type="InterPro" id="IPR020825">
    <property type="entry name" value="Phe-tRNA_synthase-like_B3/B4"/>
</dbReference>
<dbReference type="Proteomes" id="UP001652432">
    <property type="component" value="Unassembled WGS sequence"/>
</dbReference>
<keyword evidence="8 15" id="KW-0547">Nucleotide-binding</keyword>
<organism evidence="20 21">
    <name type="scientific">Suilimivivens aceti</name>
    <dbReference type="NCBI Taxonomy" id="2981774"/>
    <lineage>
        <taxon>Bacteria</taxon>
        <taxon>Bacillati</taxon>
        <taxon>Bacillota</taxon>
        <taxon>Clostridia</taxon>
        <taxon>Lachnospirales</taxon>
        <taxon>Lachnospiraceae</taxon>
        <taxon>Suilimivivens</taxon>
    </lineage>
</organism>
<dbReference type="PANTHER" id="PTHR10947:SF0">
    <property type="entry name" value="PHENYLALANINE--TRNA LIGASE BETA SUBUNIT"/>
    <property type="match status" value="1"/>
</dbReference>
<dbReference type="Gene3D" id="3.50.40.10">
    <property type="entry name" value="Phenylalanyl-trna Synthetase, Chain B, domain 3"/>
    <property type="match status" value="1"/>
</dbReference>
<feature type="binding site" evidence="15">
    <location>
        <position position="484"/>
    </location>
    <ligand>
        <name>Mg(2+)</name>
        <dbReference type="ChEBI" id="CHEBI:18420"/>
        <note>shared with alpha subunit</note>
    </ligand>
</feature>
<dbReference type="PANTHER" id="PTHR10947">
    <property type="entry name" value="PHENYLALANYL-TRNA SYNTHETASE BETA CHAIN AND LEUCINE-RICH REPEAT-CONTAINING PROTEIN 47"/>
    <property type="match status" value="1"/>
</dbReference>
<dbReference type="SUPFAM" id="SSF46955">
    <property type="entry name" value="Putative DNA-binding domain"/>
    <property type="match status" value="1"/>
</dbReference>
<evidence type="ECO:0000256" key="13">
    <source>
        <dbReference type="ARBA" id="ARBA00023146"/>
    </source>
</evidence>
<dbReference type="InterPro" id="IPR033714">
    <property type="entry name" value="tRNA_bind_bactPheRS"/>
</dbReference>
<comment type="cofactor">
    <cofactor evidence="15">
        <name>Mg(2+)</name>
        <dbReference type="ChEBI" id="CHEBI:18420"/>
    </cofactor>
    <text evidence="15">Binds 2 magnesium ions per tetramer.</text>
</comment>
<dbReference type="CDD" id="cd00769">
    <property type="entry name" value="PheRS_beta_core"/>
    <property type="match status" value="1"/>
</dbReference>
<evidence type="ECO:0000256" key="12">
    <source>
        <dbReference type="ARBA" id="ARBA00022917"/>
    </source>
</evidence>
<keyword evidence="11 16" id="KW-0694">RNA-binding</keyword>
<dbReference type="InterPro" id="IPR005146">
    <property type="entry name" value="B3/B4_tRNA-bd"/>
</dbReference>
<dbReference type="PROSITE" id="PS51483">
    <property type="entry name" value="B5"/>
    <property type="match status" value="1"/>
</dbReference>
<comment type="subcellular location">
    <subcellularLocation>
        <location evidence="1 15">Cytoplasm</location>
    </subcellularLocation>
</comment>
<dbReference type="InterPro" id="IPR004532">
    <property type="entry name" value="Phe-tRNA-ligase_IIc_bsu_bact"/>
</dbReference>
<feature type="binding site" evidence="15">
    <location>
        <position position="478"/>
    </location>
    <ligand>
        <name>Mg(2+)</name>
        <dbReference type="ChEBI" id="CHEBI:18420"/>
        <note>shared with alpha subunit</note>
    </ligand>
</feature>
<sequence length="814" mass="90642">MILPLSWLKEYVDVDVTPDELEKKLFDAGFEVEEKYEAGKDISNIVVGLVESCEPIPDTHLHVCQVNAGTHGTMQVCCGADNVCTGGKFPLALPGASVYATAKDHKTVEGVMTIKNGKLRGYESNGMLCSGVELGLTEDLYPGAEYNGLLVLPEDAQPGDDVKKLTGLDDVIFDIALTANRPDCQSILGMAREVAAMLGKPLKMPACDYTETEVKKDGFQVTVEAPELCPRYSAHYVYDVKIGESPLWMKRRLALVGMSSISNIVDITNYVLKEIGQPMHAFDCSYLEGNAICVRRAKEAEKIITLDEQEYEMTPDNLVICDGVKPVALAGVMGGLNSEIRDTTESVMFESAKFARDSVRKTARSLGKSTDASARYEKGVDEYSTVLGMKRALHLIEELGCGKVSSTHVDINTGNSIEPTEMKVSISKVNGVLGIEVPEAEIVRIMKNLDFDPSVQDDELTIHVPAYREDMLPNGEGDVERYPDVAEEVIRMYGYDHIVPTFLSTAQVTMGGLNRKQKGELALKKTLCAMGINECMHYSFFSPADLDLLRLGPDAEERNAIRLLNPINQDLSLMRTTLVPSMVNAIARNEKNGILAGRLFEVAKRFIPKSLPLTEYPEEKDTLCIGIFGAEESFYTMKSIAATMAESLDITFTYEQAQKTFLHPYQTVKIFCEGEELGYFGKLAYDIQNELNMRTGAFVLEMDLERLSKWYDKKRVFKALSRFPEEKRDLAFVMNKDITFGQVEECIKRANKYIKEIRLFDVYEGGQIPEGKKSMAYTITFAPKDEALDAETVQKFVDKICRTLKNDLDIDLRA</sequence>
<dbReference type="InterPro" id="IPR041616">
    <property type="entry name" value="PheRS_beta_core"/>
</dbReference>
<dbReference type="InterPro" id="IPR005147">
    <property type="entry name" value="tRNA_synthase_B5-dom"/>
</dbReference>
<dbReference type="EC" id="6.1.1.20" evidence="15"/>
<evidence type="ECO:0000256" key="14">
    <source>
        <dbReference type="ARBA" id="ARBA00049255"/>
    </source>
</evidence>
<dbReference type="HAMAP" id="MF_00283">
    <property type="entry name" value="Phe_tRNA_synth_beta1"/>
    <property type="match status" value="1"/>
</dbReference>
<dbReference type="InterPro" id="IPR005121">
    <property type="entry name" value="Fdx_antiC-bd"/>
</dbReference>
<dbReference type="SMART" id="SM00896">
    <property type="entry name" value="FDX-ACB"/>
    <property type="match status" value="1"/>
</dbReference>
<dbReference type="PROSITE" id="PS51447">
    <property type="entry name" value="FDX_ACB"/>
    <property type="match status" value="1"/>
</dbReference>
<evidence type="ECO:0000313" key="21">
    <source>
        <dbReference type="Proteomes" id="UP001652432"/>
    </source>
</evidence>
<evidence type="ECO:0000256" key="11">
    <source>
        <dbReference type="ARBA" id="ARBA00022884"/>
    </source>
</evidence>
<evidence type="ECO:0000256" key="2">
    <source>
        <dbReference type="ARBA" id="ARBA00008653"/>
    </source>
</evidence>
<accession>A0ABT2SZZ3</accession>
<dbReference type="SUPFAM" id="SSF56037">
    <property type="entry name" value="PheT/TilS domain"/>
    <property type="match status" value="1"/>
</dbReference>
<evidence type="ECO:0000256" key="1">
    <source>
        <dbReference type="ARBA" id="ARBA00004496"/>
    </source>
</evidence>
<feature type="domain" description="FDX-ACB" evidence="18">
    <location>
        <begin position="721"/>
        <end position="813"/>
    </location>
</feature>
<dbReference type="Gene3D" id="3.30.930.10">
    <property type="entry name" value="Bira Bifunctional Protein, Domain 2"/>
    <property type="match status" value="1"/>
</dbReference>
<comment type="caution">
    <text evidence="20">The sequence shown here is derived from an EMBL/GenBank/DDBJ whole genome shotgun (WGS) entry which is preliminary data.</text>
</comment>
<dbReference type="InterPro" id="IPR002547">
    <property type="entry name" value="tRNA-bd_dom"/>
</dbReference>
<dbReference type="SUPFAM" id="SSF54991">
    <property type="entry name" value="Anticodon-binding domain of PheRS"/>
    <property type="match status" value="1"/>
</dbReference>
<dbReference type="SMART" id="SM00874">
    <property type="entry name" value="B5"/>
    <property type="match status" value="1"/>
</dbReference>
<feature type="binding site" evidence="15">
    <location>
        <position position="487"/>
    </location>
    <ligand>
        <name>Mg(2+)</name>
        <dbReference type="ChEBI" id="CHEBI:18420"/>
        <note>shared with alpha subunit</note>
    </ligand>
</feature>
<comment type="similarity">
    <text evidence="2 15">Belongs to the phenylalanyl-tRNA synthetase beta subunit family. Type 1 subfamily.</text>
</comment>
<feature type="domain" description="TRNA-binding" evidence="17">
    <location>
        <begin position="39"/>
        <end position="163"/>
    </location>
</feature>
<evidence type="ECO:0000256" key="9">
    <source>
        <dbReference type="ARBA" id="ARBA00022840"/>
    </source>
</evidence>
<keyword evidence="4 15" id="KW-0963">Cytoplasm</keyword>
<keyword evidence="21" id="KW-1185">Reference proteome</keyword>
<dbReference type="SUPFAM" id="SSF55681">
    <property type="entry name" value="Class II aaRS and biotin synthetases"/>
    <property type="match status" value="1"/>
</dbReference>
<evidence type="ECO:0000256" key="7">
    <source>
        <dbReference type="ARBA" id="ARBA00022723"/>
    </source>
</evidence>
<feature type="binding site" evidence="15">
    <location>
        <position position="488"/>
    </location>
    <ligand>
        <name>Mg(2+)</name>
        <dbReference type="ChEBI" id="CHEBI:18420"/>
        <note>shared with alpha subunit</note>
    </ligand>
</feature>
<dbReference type="NCBIfam" id="TIGR00472">
    <property type="entry name" value="pheT_bact"/>
    <property type="match status" value="1"/>
</dbReference>
<evidence type="ECO:0000256" key="6">
    <source>
        <dbReference type="ARBA" id="ARBA00022598"/>
    </source>
</evidence>
<dbReference type="Gene3D" id="2.40.50.140">
    <property type="entry name" value="Nucleic acid-binding proteins"/>
    <property type="match status" value="1"/>
</dbReference>
<dbReference type="GO" id="GO:0004826">
    <property type="term" value="F:phenylalanine-tRNA ligase activity"/>
    <property type="evidence" value="ECO:0007669"/>
    <property type="project" value="UniProtKB-EC"/>
</dbReference>
<dbReference type="InterPro" id="IPR045060">
    <property type="entry name" value="Phe-tRNA-ligase_IIc_bsu"/>
</dbReference>
<keyword evidence="12 15" id="KW-0648">Protein biosynthesis</keyword>
<evidence type="ECO:0000256" key="5">
    <source>
        <dbReference type="ARBA" id="ARBA00022555"/>
    </source>
</evidence>
<dbReference type="RefSeq" id="WP_262573284.1">
    <property type="nucleotide sequence ID" value="NZ_JAOQKJ010000002.1"/>
</dbReference>
<evidence type="ECO:0000259" key="19">
    <source>
        <dbReference type="PROSITE" id="PS51483"/>
    </source>
</evidence>
<dbReference type="Pfam" id="PF03484">
    <property type="entry name" value="B5"/>
    <property type="match status" value="1"/>
</dbReference>
<evidence type="ECO:0000256" key="4">
    <source>
        <dbReference type="ARBA" id="ARBA00022490"/>
    </source>
</evidence>
<evidence type="ECO:0000256" key="8">
    <source>
        <dbReference type="ARBA" id="ARBA00022741"/>
    </source>
</evidence>
<keyword evidence="5 16" id="KW-0820">tRNA-binding</keyword>
<dbReference type="InterPro" id="IPR036690">
    <property type="entry name" value="Fdx_antiC-bd_sf"/>
</dbReference>
<dbReference type="CDD" id="cd02796">
    <property type="entry name" value="tRNA_bind_bactPheRS"/>
    <property type="match status" value="1"/>
</dbReference>
<evidence type="ECO:0000256" key="3">
    <source>
        <dbReference type="ARBA" id="ARBA00011209"/>
    </source>
</evidence>
<keyword evidence="6 15" id="KW-0436">Ligase</keyword>
<dbReference type="Pfam" id="PF17759">
    <property type="entry name" value="tRNA_synthFbeta"/>
    <property type="match status" value="1"/>
</dbReference>
<dbReference type="Gene3D" id="3.30.56.10">
    <property type="match status" value="2"/>
</dbReference>
<proteinExistence type="inferred from homology"/>
<gene>
    <name evidence="15 20" type="primary">pheT</name>
    <name evidence="20" type="ORF">OCV77_03230</name>
</gene>
<dbReference type="Gene3D" id="3.30.70.380">
    <property type="entry name" value="Ferrodoxin-fold anticodon-binding domain"/>
    <property type="match status" value="1"/>
</dbReference>
<feature type="domain" description="B5" evidence="19">
    <location>
        <begin position="417"/>
        <end position="500"/>
    </location>
</feature>
<keyword evidence="13 15" id="KW-0030">Aminoacyl-tRNA synthetase</keyword>
<dbReference type="SMART" id="SM00873">
    <property type="entry name" value="B3_4"/>
    <property type="match status" value="1"/>
</dbReference>